<dbReference type="Gene3D" id="1.10.12.10">
    <property type="entry name" value="Lyase 2-enoyl-coa Hydratase, Chain A, domain 2"/>
    <property type="match status" value="1"/>
</dbReference>
<dbReference type="PANTHER" id="PTHR43459">
    <property type="entry name" value="ENOYL-COA HYDRATASE"/>
    <property type="match status" value="1"/>
</dbReference>
<protein>
    <submittedName>
        <fullName evidence="2">Enoyl-CoA hydratase/isomerase family protein</fullName>
    </submittedName>
</protein>
<evidence type="ECO:0000256" key="1">
    <source>
        <dbReference type="ARBA" id="ARBA00005254"/>
    </source>
</evidence>
<comment type="caution">
    <text evidence="2">The sequence shown here is derived from an EMBL/GenBank/DDBJ whole genome shotgun (WGS) entry which is preliminary data.</text>
</comment>
<evidence type="ECO:0000313" key="2">
    <source>
        <dbReference type="EMBL" id="RHW26258.1"/>
    </source>
</evidence>
<keyword evidence="2" id="KW-0413">Isomerase</keyword>
<accession>A0A417Y0T1</accession>
<dbReference type="SUPFAM" id="SSF52096">
    <property type="entry name" value="ClpP/crotonase"/>
    <property type="match status" value="1"/>
</dbReference>
<organism evidence="2 3">
    <name type="scientific">Nocardioides immobilis</name>
    <dbReference type="NCBI Taxonomy" id="2049295"/>
    <lineage>
        <taxon>Bacteria</taxon>
        <taxon>Bacillati</taxon>
        <taxon>Actinomycetota</taxon>
        <taxon>Actinomycetes</taxon>
        <taxon>Propionibacteriales</taxon>
        <taxon>Nocardioidaceae</taxon>
        <taxon>Nocardioides</taxon>
    </lineage>
</organism>
<dbReference type="EMBL" id="QXGH01000018">
    <property type="protein sequence ID" value="RHW26258.1"/>
    <property type="molecule type" value="Genomic_DNA"/>
</dbReference>
<dbReference type="InterPro" id="IPR029045">
    <property type="entry name" value="ClpP/crotonase-like_dom_sf"/>
</dbReference>
<dbReference type="InterPro" id="IPR001753">
    <property type="entry name" value="Enoyl-CoA_hydra/iso"/>
</dbReference>
<dbReference type="Gene3D" id="3.90.226.10">
    <property type="entry name" value="2-enoyl-CoA Hydratase, Chain A, domain 1"/>
    <property type="match status" value="1"/>
</dbReference>
<evidence type="ECO:0000313" key="3">
    <source>
        <dbReference type="Proteomes" id="UP000283644"/>
    </source>
</evidence>
<keyword evidence="3" id="KW-1185">Reference proteome</keyword>
<dbReference type="OrthoDB" id="9777711at2"/>
<dbReference type="AlphaFoldDB" id="A0A417Y0T1"/>
<comment type="similarity">
    <text evidence="1">Belongs to the enoyl-CoA hydratase/isomerase family.</text>
</comment>
<gene>
    <name evidence="2" type="ORF">D0Z08_14925</name>
</gene>
<sequence>MDYRTLRIDAAGNGRVTLTFTRADLMNRMDDESRAELITALVEVGRDSQTRSIVLAAEGQVFSAGGDFDMMRRKHGDRAAVQRGTEDARRLVETLNDVRVPLVAAMHGHAFGVGSTVVLSCDIVVASRGALLADSHVKVGLVAGDGGVVVWPANMGLVKAKRHLLTGDPLPAEEAHRLGVISDLVDTPDEVLPAAERIADSIAALPPLAVQGTKKSFNVAQRIRIAEVLELSGQYELETLHSDDLIEAIDAFQQKRVGVYEGR</sequence>
<name>A0A417Y0T1_9ACTN</name>
<dbReference type="InterPro" id="IPR014748">
    <property type="entry name" value="Enoyl-CoA_hydra_C"/>
</dbReference>
<dbReference type="Proteomes" id="UP000283644">
    <property type="component" value="Unassembled WGS sequence"/>
</dbReference>
<dbReference type="RefSeq" id="WP_118926044.1">
    <property type="nucleotide sequence ID" value="NZ_QXGH01000018.1"/>
</dbReference>
<dbReference type="GO" id="GO:0016853">
    <property type="term" value="F:isomerase activity"/>
    <property type="evidence" value="ECO:0007669"/>
    <property type="project" value="UniProtKB-KW"/>
</dbReference>
<dbReference type="PANTHER" id="PTHR43459:SF3">
    <property type="entry name" value="ENOYL-COA HYDRATASE ECHA15 (ENOYL HYDRASE) (UNSATURATED ACYL-COA HYDRATASE) (CROTONASE)-RELATED"/>
    <property type="match status" value="1"/>
</dbReference>
<reference evidence="2 3" key="1">
    <citation type="submission" date="2018-09" db="EMBL/GenBank/DDBJ databases">
        <title>Genome sequencing of Nocardioides immobilis CCTCC AB 2017083 for comparison to Nocardioides silvaticus.</title>
        <authorList>
            <person name="Li C."/>
            <person name="Wang G."/>
        </authorList>
    </citation>
    <scope>NUCLEOTIDE SEQUENCE [LARGE SCALE GENOMIC DNA]</scope>
    <source>
        <strain evidence="2 3">CCTCC AB 2017083</strain>
    </source>
</reference>
<proteinExistence type="inferred from homology"/>
<dbReference type="CDD" id="cd06558">
    <property type="entry name" value="crotonase-like"/>
    <property type="match status" value="1"/>
</dbReference>
<dbReference type="Pfam" id="PF00378">
    <property type="entry name" value="ECH_1"/>
    <property type="match status" value="1"/>
</dbReference>